<keyword evidence="12" id="KW-1185">Reference proteome</keyword>
<protein>
    <submittedName>
        <fullName evidence="11">Na+:H+ antiporter, NhaC family</fullName>
    </submittedName>
</protein>
<dbReference type="RefSeq" id="WP_073049330.1">
    <property type="nucleotide sequence ID" value="NZ_FQZL01000012.1"/>
</dbReference>
<feature type="transmembrane region" description="Helical" evidence="9">
    <location>
        <begin position="313"/>
        <end position="332"/>
    </location>
</feature>
<accession>A0A1M6H1M2</accession>
<feature type="transmembrane region" description="Helical" evidence="9">
    <location>
        <begin position="194"/>
        <end position="216"/>
    </location>
</feature>
<evidence type="ECO:0000313" key="11">
    <source>
        <dbReference type="EMBL" id="SHJ16087.1"/>
    </source>
</evidence>
<comment type="subcellular location">
    <subcellularLocation>
        <location evidence="1">Cell membrane</location>
        <topology evidence="1">Multi-pass membrane protein</topology>
    </subcellularLocation>
</comment>
<dbReference type="OrthoDB" id="9762978at2"/>
<feature type="transmembrane region" description="Helical" evidence="9">
    <location>
        <begin position="38"/>
        <end position="56"/>
    </location>
</feature>
<keyword evidence="6 9" id="KW-1133">Transmembrane helix</keyword>
<dbReference type="GO" id="GO:0005886">
    <property type="term" value="C:plasma membrane"/>
    <property type="evidence" value="ECO:0007669"/>
    <property type="project" value="UniProtKB-SubCell"/>
</dbReference>
<evidence type="ECO:0000256" key="9">
    <source>
        <dbReference type="SAM" id="Phobius"/>
    </source>
</evidence>
<evidence type="ECO:0000256" key="4">
    <source>
        <dbReference type="ARBA" id="ARBA00022475"/>
    </source>
</evidence>
<dbReference type="InterPro" id="IPR052180">
    <property type="entry name" value="NhaC_Na-H+_Antiporter"/>
</dbReference>
<comment type="similarity">
    <text evidence="8">Belongs to the NhaC Na(+)/H(+) (TC 2.A.35) antiporter family.</text>
</comment>
<feature type="transmembrane region" description="Helical" evidence="9">
    <location>
        <begin position="236"/>
        <end position="254"/>
    </location>
</feature>
<feature type="transmembrane region" description="Helical" evidence="9">
    <location>
        <begin position="105"/>
        <end position="125"/>
    </location>
</feature>
<proteinExistence type="inferred from homology"/>
<evidence type="ECO:0000259" key="10">
    <source>
        <dbReference type="Pfam" id="PF03553"/>
    </source>
</evidence>
<feature type="transmembrane region" description="Helical" evidence="9">
    <location>
        <begin position="353"/>
        <end position="375"/>
    </location>
</feature>
<feature type="transmembrane region" description="Helical" evidence="9">
    <location>
        <begin position="76"/>
        <end position="99"/>
    </location>
</feature>
<name>A0A1M6H1M2_9FIRM</name>
<evidence type="ECO:0000256" key="6">
    <source>
        <dbReference type="ARBA" id="ARBA00022989"/>
    </source>
</evidence>
<dbReference type="InterPro" id="IPR018461">
    <property type="entry name" value="Na/H_Antiport_NhaC-like_C"/>
</dbReference>
<feature type="transmembrane region" description="Helical" evidence="9">
    <location>
        <begin position="12"/>
        <end position="32"/>
    </location>
</feature>
<sequence>MNNKKETSITLSKAIFVFVFLFVSMLLTIKVFGGSPHMPLLVTAILAAIIAVRSGYEWSYIEEGIKETIKMSSQAIIIMLIIGTVIGTWILGGIVPTMIYYGLKVLSPGIFLIATCIICSVVSLATGSSWSTIGTLGVALTGVGIGLDVPVGMTAGAIISGAYFGDKMSPLSDTTNLAPAMAGAQLFDHIKHMVYTTGPSYAIALVVFGILGMKFAGKDLDAATINLYLDTISANFNVSPIMFLPPVLIIIMVVKRIPALPGLVGSSLLGCIFGGLFQGASISQMIASAHYGYSIETGVEVIDTLFNRGGLNSMMWTVSLILIALSLAGIIEKSGMIKVIAEKILTYAKSDRSIITATLITTIFTNFATGVQYVALVLPGRMYKDVYRDKGLHPKNLSRALEDTGTLVAPLVPWSTDAAFITGALGVSPFAYVPFCMLNLINPIIAVIYAQLGITIVKMDEEEKTESI</sequence>
<feature type="domain" description="Na+/H+ antiporter NhaC-like C-terminal" evidence="10">
    <location>
        <begin position="161"/>
        <end position="454"/>
    </location>
</feature>
<evidence type="ECO:0000256" key="3">
    <source>
        <dbReference type="ARBA" id="ARBA00022449"/>
    </source>
</evidence>
<feature type="transmembrane region" description="Helical" evidence="9">
    <location>
        <begin position="430"/>
        <end position="450"/>
    </location>
</feature>
<dbReference type="AlphaFoldDB" id="A0A1M6H1M2"/>
<organism evidence="11 12">
    <name type="scientific">Dethiosulfatibacter aminovorans DSM 17477</name>
    <dbReference type="NCBI Taxonomy" id="1121476"/>
    <lineage>
        <taxon>Bacteria</taxon>
        <taxon>Bacillati</taxon>
        <taxon>Bacillota</taxon>
        <taxon>Tissierellia</taxon>
        <taxon>Dethiosulfatibacter</taxon>
    </lineage>
</organism>
<dbReference type="Pfam" id="PF03553">
    <property type="entry name" value="Na_H_antiporter"/>
    <property type="match status" value="1"/>
</dbReference>
<keyword evidence="7 9" id="KW-0472">Membrane</keyword>
<evidence type="ECO:0000256" key="7">
    <source>
        <dbReference type="ARBA" id="ARBA00023136"/>
    </source>
</evidence>
<dbReference type="EMBL" id="FQZL01000012">
    <property type="protein sequence ID" value="SHJ16087.1"/>
    <property type="molecule type" value="Genomic_DNA"/>
</dbReference>
<evidence type="ECO:0000256" key="8">
    <source>
        <dbReference type="ARBA" id="ARBA00038435"/>
    </source>
</evidence>
<keyword evidence="3" id="KW-0050">Antiport</keyword>
<evidence type="ECO:0000256" key="5">
    <source>
        <dbReference type="ARBA" id="ARBA00022692"/>
    </source>
</evidence>
<keyword evidence="4" id="KW-1003">Cell membrane</keyword>
<dbReference type="InterPro" id="IPR004770">
    <property type="entry name" value="Na/H_antiport_NhaC"/>
</dbReference>
<evidence type="ECO:0000256" key="1">
    <source>
        <dbReference type="ARBA" id="ARBA00004651"/>
    </source>
</evidence>
<dbReference type="STRING" id="1121476.SAMN02745751_01883"/>
<dbReference type="GO" id="GO:0015297">
    <property type="term" value="F:antiporter activity"/>
    <property type="evidence" value="ECO:0007669"/>
    <property type="project" value="UniProtKB-KW"/>
</dbReference>
<gene>
    <name evidence="11" type="ORF">SAMN02745751_01883</name>
</gene>
<dbReference type="PANTHER" id="PTHR33451">
    <property type="entry name" value="MALATE-2H(+)/NA(+)-LACTATE ANTIPORTER"/>
    <property type="match status" value="1"/>
</dbReference>
<keyword evidence="2" id="KW-0813">Transport</keyword>
<dbReference type="PANTHER" id="PTHR33451:SF3">
    <property type="entry name" value="MALATE-2H(+)_NA(+)-LACTATE ANTIPORTER"/>
    <property type="match status" value="1"/>
</dbReference>
<dbReference type="NCBIfam" id="TIGR00931">
    <property type="entry name" value="antiport_nhaC"/>
    <property type="match status" value="1"/>
</dbReference>
<reference evidence="11 12" key="1">
    <citation type="submission" date="2016-11" db="EMBL/GenBank/DDBJ databases">
        <authorList>
            <person name="Jaros S."/>
            <person name="Januszkiewicz K."/>
            <person name="Wedrychowicz H."/>
        </authorList>
    </citation>
    <scope>NUCLEOTIDE SEQUENCE [LARGE SCALE GENOMIC DNA]</scope>
    <source>
        <strain evidence="11 12">DSM 17477</strain>
    </source>
</reference>
<keyword evidence="5 9" id="KW-0812">Transmembrane</keyword>
<dbReference type="Proteomes" id="UP000184052">
    <property type="component" value="Unassembled WGS sequence"/>
</dbReference>
<evidence type="ECO:0000256" key="2">
    <source>
        <dbReference type="ARBA" id="ARBA00022448"/>
    </source>
</evidence>
<evidence type="ECO:0000313" key="12">
    <source>
        <dbReference type="Proteomes" id="UP000184052"/>
    </source>
</evidence>